<dbReference type="InterPro" id="IPR021255">
    <property type="entry name" value="DUF2807"/>
</dbReference>
<reference evidence="2 3" key="1">
    <citation type="submission" date="2018-03" db="EMBL/GenBank/DDBJ databases">
        <title>Mesoflavibacter sp. HG37 and Mesoflavibacter sp. HG96 sp.nov., two marine bacteria isolated from seawater of Western Pacific Ocean.</title>
        <authorList>
            <person name="Cheng H."/>
            <person name="Wu Y.-H."/>
            <person name="Guo L.-L."/>
            <person name="Xu X.-W."/>
        </authorList>
    </citation>
    <scope>NUCLEOTIDE SEQUENCE [LARGE SCALE GENOMIC DNA]</scope>
    <source>
        <strain evidence="2 3">KCTC 32269</strain>
    </source>
</reference>
<evidence type="ECO:0000313" key="3">
    <source>
        <dbReference type="Proteomes" id="UP000238426"/>
    </source>
</evidence>
<protein>
    <submittedName>
        <fullName evidence="2">DUF2807 domain-containing protein</fullName>
    </submittedName>
</protein>
<keyword evidence="3" id="KW-1185">Reference proteome</keyword>
<feature type="domain" description="Putative auto-transporter adhesin head GIN" evidence="1">
    <location>
        <begin position="40"/>
        <end position="233"/>
    </location>
</feature>
<dbReference type="Pfam" id="PF10988">
    <property type="entry name" value="DUF2807"/>
    <property type="match status" value="1"/>
</dbReference>
<dbReference type="AlphaFoldDB" id="A0A2T1NEA9"/>
<dbReference type="RefSeq" id="WP_106462923.1">
    <property type="nucleotide sequence ID" value="NZ_PXOQ01000007.1"/>
</dbReference>
<organism evidence="2 3">
    <name type="scientific">Aurantibacter aestuarii</name>
    <dbReference type="NCBI Taxonomy" id="1266046"/>
    <lineage>
        <taxon>Bacteria</taxon>
        <taxon>Pseudomonadati</taxon>
        <taxon>Bacteroidota</taxon>
        <taxon>Flavobacteriia</taxon>
        <taxon>Flavobacteriales</taxon>
        <taxon>Flavobacteriaceae</taxon>
        <taxon>Aurantibacter</taxon>
    </lineage>
</organism>
<comment type="caution">
    <text evidence="2">The sequence shown here is derived from an EMBL/GenBank/DDBJ whole genome shotgun (WGS) entry which is preliminary data.</text>
</comment>
<gene>
    <name evidence="2" type="ORF">C7H52_05775</name>
</gene>
<dbReference type="Gene3D" id="2.160.20.120">
    <property type="match status" value="1"/>
</dbReference>
<accession>A0A2T1NEA9</accession>
<name>A0A2T1NEA9_9FLAO</name>
<sequence>MKNYIYIILVILLCACNGENVPDCFQNSGDVVVKEFPVSEFTKITVFEHVEMILKEAAEHKVTVSTGEFLMDEIEVIVENGRLKLYDNNGCNLTRDYGITKITVEAPNVEEIRSSTGLPIRSEGILNYPNLNLISEDFTEPEAITRDGLFDLEVSTINLSVTVNALSSMFIKGATENLNVNFVSGDARFESRFLIAENVTIYHRGTNDMTVNPQQSLNANLVSTGDVIVVNTPPVITVQEQYSGRVIFE</sequence>
<dbReference type="PROSITE" id="PS51257">
    <property type="entry name" value="PROKAR_LIPOPROTEIN"/>
    <property type="match status" value="1"/>
</dbReference>
<proteinExistence type="predicted"/>
<evidence type="ECO:0000259" key="1">
    <source>
        <dbReference type="Pfam" id="PF10988"/>
    </source>
</evidence>
<dbReference type="EMBL" id="PXOQ01000007">
    <property type="protein sequence ID" value="PSG90782.1"/>
    <property type="molecule type" value="Genomic_DNA"/>
</dbReference>
<dbReference type="OrthoDB" id="1466971at2"/>
<evidence type="ECO:0000313" key="2">
    <source>
        <dbReference type="EMBL" id="PSG90782.1"/>
    </source>
</evidence>
<dbReference type="Proteomes" id="UP000238426">
    <property type="component" value="Unassembled WGS sequence"/>
</dbReference>